<dbReference type="Pfam" id="PF00672">
    <property type="entry name" value="HAMP"/>
    <property type="match status" value="1"/>
</dbReference>
<evidence type="ECO:0000313" key="8">
    <source>
        <dbReference type="EMBL" id="SJZ78590.1"/>
    </source>
</evidence>
<dbReference type="PANTHER" id="PTHR32089:SF112">
    <property type="entry name" value="LYSOZYME-LIKE PROTEIN-RELATED"/>
    <property type="match status" value="1"/>
</dbReference>
<dbReference type="InterPro" id="IPR004090">
    <property type="entry name" value="Chemotax_Me-accpt_rcpt"/>
</dbReference>
<dbReference type="InterPro" id="IPR024478">
    <property type="entry name" value="HlyB_4HB_MCP"/>
</dbReference>
<evidence type="ECO:0000313" key="9">
    <source>
        <dbReference type="Proteomes" id="UP000189933"/>
    </source>
</evidence>
<dbReference type="PANTHER" id="PTHR32089">
    <property type="entry name" value="METHYL-ACCEPTING CHEMOTAXIS PROTEIN MCPB"/>
    <property type="match status" value="1"/>
</dbReference>
<dbReference type="Gene3D" id="6.10.340.10">
    <property type="match status" value="1"/>
</dbReference>
<dbReference type="GO" id="GO:0016020">
    <property type="term" value="C:membrane"/>
    <property type="evidence" value="ECO:0007669"/>
    <property type="project" value="InterPro"/>
</dbReference>
<keyword evidence="5" id="KW-0472">Membrane</keyword>
<sequence length="621" mass="67268">MEVSYWTIKRKLLVTFFSLLAVAIILSISSFINMRKMHEIYGEIIRQDMPAALTVAELRGDELNLRGLVRAYMLYGNEDYASQFTEMQKEWDVTAGRLEKALVSQAEIQKLEQLRAEHKAYVTICQEIISAFRNGNKQKGMELAQKSLLYAKAYDQISSELIGLIEQEVKRAVDSAQQTSIQANLINIFITLVGLVLGLLTAWRMANKLSRPVVELAATTELVAQGDLAVKIPEVQTEDEIKILSGSFTTMVENLRRLLGNLQDSAQQVAATAQQLNAAAEAGVSVSTQVARSITELAAANNQQCATAGNAAVMMEQLNNAIDQIARGAQEQALNVTQMAEMINQMVKGVEEASQNTAQVAQVATRTTEVAEAGGRAVEETIRGMHRIRNVVLESAEKIRELGHYSEQIGQIIQVIDEIAEQTNLLALNAAIEAARAGEHGKGFAVVADEVRKLAERSSKATKEIANLVNTIQRGTAQAVTAMESGTEEVENGVQLADAAEKALREIITMIEQANEQMQNLSAVIEQISAGTGEVLKAVDSVAAITEENSAAAEEMAASSEQVRDAIGQVLGSCEISSSNSEEISASTEELNATSEQISNAAQNLAQLASQLQSLTTKFKL</sequence>
<dbReference type="AlphaFoldDB" id="A0A1T4NH49"/>
<feature type="coiled-coil region" evidence="4">
    <location>
        <begin position="584"/>
        <end position="618"/>
    </location>
</feature>
<keyword evidence="5" id="KW-0812">Transmembrane</keyword>
<protein>
    <submittedName>
        <fullName evidence="8">Methyl-accepting chemotaxis protein</fullName>
    </submittedName>
</protein>
<feature type="domain" description="Methyl-accepting transducer" evidence="6">
    <location>
        <begin position="307"/>
        <end position="543"/>
    </location>
</feature>
<name>A0A1T4NH49_9FIRM</name>
<evidence type="ECO:0000256" key="4">
    <source>
        <dbReference type="SAM" id="Coils"/>
    </source>
</evidence>
<gene>
    <name evidence="8" type="ORF">SAMN02745885_00906</name>
</gene>
<dbReference type="GO" id="GO:0006935">
    <property type="term" value="P:chemotaxis"/>
    <property type="evidence" value="ECO:0007669"/>
    <property type="project" value="InterPro"/>
</dbReference>
<dbReference type="Proteomes" id="UP000189933">
    <property type="component" value="Unassembled WGS sequence"/>
</dbReference>
<dbReference type="PROSITE" id="PS50111">
    <property type="entry name" value="CHEMOTAXIS_TRANSDUC_2"/>
    <property type="match status" value="1"/>
</dbReference>
<dbReference type="InterPro" id="IPR004089">
    <property type="entry name" value="MCPsignal_dom"/>
</dbReference>
<keyword evidence="5" id="KW-1133">Transmembrane helix</keyword>
<dbReference type="SMART" id="SM00304">
    <property type="entry name" value="HAMP"/>
    <property type="match status" value="1"/>
</dbReference>
<dbReference type="InterPro" id="IPR003660">
    <property type="entry name" value="HAMP_dom"/>
</dbReference>
<dbReference type="SMART" id="SM00283">
    <property type="entry name" value="MA"/>
    <property type="match status" value="1"/>
</dbReference>
<dbReference type="Pfam" id="PF12729">
    <property type="entry name" value="4HB_MCP_1"/>
    <property type="match status" value="1"/>
</dbReference>
<evidence type="ECO:0000259" key="7">
    <source>
        <dbReference type="PROSITE" id="PS50885"/>
    </source>
</evidence>
<evidence type="ECO:0000256" key="1">
    <source>
        <dbReference type="ARBA" id="ARBA00023224"/>
    </source>
</evidence>
<feature type="domain" description="HAMP" evidence="7">
    <location>
        <begin position="207"/>
        <end position="260"/>
    </location>
</feature>
<feature type="transmembrane region" description="Helical" evidence="5">
    <location>
        <begin position="12"/>
        <end position="32"/>
    </location>
</feature>
<dbReference type="PROSITE" id="PS50885">
    <property type="entry name" value="HAMP"/>
    <property type="match status" value="1"/>
</dbReference>
<keyword evidence="1 3" id="KW-0807">Transducer</keyword>
<accession>A0A1T4NH49</accession>
<dbReference type="GO" id="GO:0007165">
    <property type="term" value="P:signal transduction"/>
    <property type="evidence" value="ECO:0007669"/>
    <property type="project" value="UniProtKB-KW"/>
</dbReference>
<evidence type="ECO:0000256" key="2">
    <source>
        <dbReference type="ARBA" id="ARBA00029447"/>
    </source>
</evidence>
<dbReference type="CDD" id="cd06225">
    <property type="entry name" value="HAMP"/>
    <property type="match status" value="1"/>
</dbReference>
<keyword evidence="4" id="KW-0175">Coiled coil</keyword>
<organism evidence="8 9">
    <name type="scientific">Carboxydocella sporoproducens DSM 16521</name>
    <dbReference type="NCBI Taxonomy" id="1121270"/>
    <lineage>
        <taxon>Bacteria</taxon>
        <taxon>Bacillati</taxon>
        <taxon>Bacillota</taxon>
        <taxon>Clostridia</taxon>
        <taxon>Eubacteriales</taxon>
        <taxon>Clostridiales Family XVI. Incertae Sedis</taxon>
        <taxon>Carboxydocella</taxon>
    </lineage>
</organism>
<feature type="coiled-coil region" evidence="4">
    <location>
        <begin position="497"/>
        <end position="531"/>
    </location>
</feature>
<dbReference type="CDD" id="cd11386">
    <property type="entry name" value="MCP_signal"/>
    <property type="match status" value="1"/>
</dbReference>
<dbReference type="Pfam" id="PF00015">
    <property type="entry name" value="MCPsignal"/>
    <property type="match status" value="1"/>
</dbReference>
<feature type="transmembrane region" description="Helical" evidence="5">
    <location>
        <begin position="185"/>
        <end position="206"/>
    </location>
</feature>
<dbReference type="PRINTS" id="PR00260">
    <property type="entry name" value="CHEMTRNSDUCR"/>
</dbReference>
<dbReference type="SUPFAM" id="SSF58104">
    <property type="entry name" value="Methyl-accepting chemotaxis protein (MCP) signaling domain"/>
    <property type="match status" value="2"/>
</dbReference>
<comment type="similarity">
    <text evidence="2">Belongs to the methyl-accepting chemotaxis (MCP) protein family.</text>
</comment>
<evidence type="ECO:0000256" key="5">
    <source>
        <dbReference type="SAM" id="Phobius"/>
    </source>
</evidence>
<evidence type="ECO:0000259" key="6">
    <source>
        <dbReference type="PROSITE" id="PS50111"/>
    </source>
</evidence>
<dbReference type="EMBL" id="FUXM01000007">
    <property type="protein sequence ID" value="SJZ78590.1"/>
    <property type="molecule type" value="Genomic_DNA"/>
</dbReference>
<reference evidence="9" key="1">
    <citation type="submission" date="2017-02" db="EMBL/GenBank/DDBJ databases">
        <authorList>
            <person name="Varghese N."/>
            <person name="Submissions S."/>
        </authorList>
    </citation>
    <scope>NUCLEOTIDE SEQUENCE [LARGE SCALE GENOMIC DNA]</scope>
    <source>
        <strain evidence="9">DSM 16521</strain>
    </source>
</reference>
<proteinExistence type="inferred from homology"/>
<keyword evidence="9" id="KW-1185">Reference proteome</keyword>
<dbReference type="GO" id="GO:0004888">
    <property type="term" value="F:transmembrane signaling receptor activity"/>
    <property type="evidence" value="ECO:0007669"/>
    <property type="project" value="InterPro"/>
</dbReference>
<dbReference type="Gene3D" id="1.10.287.950">
    <property type="entry name" value="Methyl-accepting chemotaxis protein"/>
    <property type="match status" value="1"/>
</dbReference>
<evidence type="ECO:0000256" key="3">
    <source>
        <dbReference type="PROSITE-ProRule" id="PRU00284"/>
    </source>
</evidence>
<dbReference type="SUPFAM" id="SSF158472">
    <property type="entry name" value="HAMP domain-like"/>
    <property type="match status" value="1"/>
</dbReference>